<sequence length="704" mass="78855">MAKLFNRIIKSFTLKNAPSGGKSSGAGSFNRDPKAMQVKRVGYQLTESGGGGGRDNFEGPQADFNMIDTAIKRDSYIMQSMMKYSELIFKSGWHFQGKNDQALLYLKLRLETMAVATLIPTEELFQGIADDIVRYANSFIVKARAKGGQGLPPGLAALPVPPSKDPIGGYFRLPPSTVTIARDKNGTVTKYKQEVQGADKPIEFRPEDVIHIAVNRPAGRPFGDPWIAPVLEDVRLLRKVEENAGLLLYRHIFPLLAYTVGTDKPGQQATDTELTELQSVIENLPTDGAILLPERHKVEAIDISTIDGKPYLEYFEQRVFTGLGMSQVDMGRGDTANRNTADAMSGIKADRVKGWQKALQTQIDKYMIDEILIEGGFDPLVNPDFDINFVFDEIEQEKKIAKENHALLMWNSNIATWEETRIECGREPVADESRLAFQMIGATTTDAEVDNKNAPENQNGKRTAPKKKTEALEESVFNHIPMERYDSLDESLQSHYRILESDVIGAIESLLSKEQFPLHDNKQWAAPIHFSKEKMLHVIQQSTQYALSEGVQKTKKDMGRKSTPKVNYSRSLRVMREYASESIDRLEESLKASISLKLESCNTNEDAYLAVKGVFQSLKHRLSLMSKVMIAKSYNYGYILALMKCGESHAKSLYEGDCLICQENSQESINLEQYASLDEIAIFYRIPPWHPNCACEITHIGGGE</sequence>
<proteinExistence type="predicted"/>
<comment type="caution">
    <text evidence="2">The sequence shown here is derived from an EMBL/GenBank/DDBJ whole genome shotgun (WGS) entry which is preliminary data.</text>
</comment>
<gene>
    <name evidence="2" type="ORF">COK99_02050</name>
</gene>
<organism evidence="2 3">
    <name type="scientific">Bacillus thuringiensis</name>
    <dbReference type="NCBI Taxonomy" id="1428"/>
    <lineage>
        <taxon>Bacteria</taxon>
        <taxon>Bacillati</taxon>
        <taxon>Bacillota</taxon>
        <taxon>Bacilli</taxon>
        <taxon>Bacillales</taxon>
        <taxon>Bacillaceae</taxon>
        <taxon>Bacillus</taxon>
        <taxon>Bacillus cereus group</taxon>
    </lineage>
</organism>
<evidence type="ECO:0000256" key="1">
    <source>
        <dbReference type="SAM" id="MobiDB-lite"/>
    </source>
</evidence>
<dbReference type="AlphaFoldDB" id="A0A9X7GG21"/>
<name>A0A9X7GG21_BACTU</name>
<accession>A0A9X7GG21</accession>
<evidence type="ECO:0000313" key="2">
    <source>
        <dbReference type="EMBL" id="PFV35824.1"/>
    </source>
</evidence>
<protein>
    <recommendedName>
        <fullName evidence="4">Phage portal protein</fullName>
    </recommendedName>
</protein>
<reference evidence="2 3" key="1">
    <citation type="submission" date="2017-09" db="EMBL/GenBank/DDBJ databases">
        <title>Large-scale bioinformatics analysis of Bacillus genomes uncovers conserved roles of natural products in bacterial physiology.</title>
        <authorList>
            <consortium name="Agbiome Team Llc"/>
            <person name="Bleich R.M."/>
            <person name="Grubbs K.J."/>
            <person name="Santa Maria K.C."/>
            <person name="Allen S.E."/>
            <person name="Farag S."/>
            <person name="Shank E.A."/>
            <person name="Bowers A."/>
        </authorList>
    </citation>
    <scope>NUCLEOTIDE SEQUENCE [LARGE SCALE GENOMIC DNA]</scope>
    <source>
        <strain evidence="2 3">AFS060060</strain>
    </source>
</reference>
<dbReference type="EMBL" id="NVDU01000003">
    <property type="protein sequence ID" value="PFV35824.1"/>
    <property type="molecule type" value="Genomic_DNA"/>
</dbReference>
<evidence type="ECO:0000313" key="3">
    <source>
        <dbReference type="Proteomes" id="UP000223366"/>
    </source>
</evidence>
<dbReference type="Proteomes" id="UP000223366">
    <property type="component" value="Unassembled WGS sequence"/>
</dbReference>
<dbReference type="RefSeq" id="WP_098685647.1">
    <property type="nucleotide sequence ID" value="NZ_NVDU01000003.1"/>
</dbReference>
<feature type="region of interest" description="Disordered" evidence="1">
    <location>
        <begin position="446"/>
        <end position="470"/>
    </location>
</feature>
<evidence type="ECO:0008006" key="4">
    <source>
        <dbReference type="Google" id="ProtNLM"/>
    </source>
</evidence>